<keyword evidence="2" id="KW-1133">Transmembrane helix</keyword>
<feature type="transmembrane region" description="Helical" evidence="2">
    <location>
        <begin position="48"/>
        <end position="69"/>
    </location>
</feature>
<sequence>MDDDLRVLADTLAKPEPSQDAVDRRRHELQNAMRGGSGPARARRRISWALAGTGLTAGVAAAAVTVALATGSIGRSPHHGGPSAHDAGPSATGTAAPMTARQVFLAAAETASHGPERIGRYWHLGTLTTDAQGALVKGQSFDRWFRHDGRHYTSGLKTDWKPFFPPKQDPGFRIGGPVMSFDELRALPDAPAPLVARLTRAVENAHIRTSAGELNAQDRRYQVLGDLFVLSTQSPVTQKVRAAAFRALANAPEVKSLGRVKGGVRLNLPLAGDPQGTEVVLDPETGRLRNSRTYIDFQGGIFFAGADGETVSITAEWTDTLPEKTGPK</sequence>
<evidence type="ECO:0000256" key="1">
    <source>
        <dbReference type="SAM" id="MobiDB-lite"/>
    </source>
</evidence>
<keyword evidence="2" id="KW-0812">Transmembrane</keyword>
<dbReference type="RefSeq" id="WP_122199189.1">
    <property type="nucleotide sequence ID" value="NZ_JBHSKC010000037.1"/>
</dbReference>
<name>A0A3M2LHH2_9ACTN</name>
<reference evidence="3 4" key="1">
    <citation type="submission" date="2018-10" db="EMBL/GenBank/DDBJ databases">
        <title>Isolation from soil.</title>
        <authorList>
            <person name="Hu J."/>
        </authorList>
    </citation>
    <scope>NUCLEOTIDE SEQUENCE [LARGE SCALE GENOMIC DNA]</scope>
    <source>
        <strain evidence="3 4">NEAU-Ht49</strain>
    </source>
</reference>
<gene>
    <name evidence="3" type="ORF">EBO15_37295</name>
</gene>
<comment type="caution">
    <text evidence="3">The sequence shown here is derived from an EMBL/GenBank/DDBJ whole genome shotgun (WGS) entry which is preliminary data.</text>
</comment>
<proteinExistence type="predicted"/>
<evidence type="ECO:0000256" key="2">
    <source>
        <dbReference type="SAM" id="Phobius"/>
    </source>
</evidence>
<organism evidence="3 4">
    <name type="scientific">Actinomadura harenae</name>
    <dbReference type="NCBI Taxonomy" id="2483351"/>
    <lineage>
        <taxon>Bacteria</taxon>
        <taxon>Bacillati</taxon>
        <taxon>Actinomycetota</taxon>
        <taxon>Actinomycetes</taxon>
        <taxon>Streptosporangiales</taxon>
        <taxon>Thermomonosporaceae</taxon>
        <taxon>Actinomadura</taxon>
    </lineage>
</organism>
<dbReference type="NCBIfam" id="NF038083">
    <property type="entry name" value="CU044_5270_fam"/>
    <property type="match status" value="1"/>
</dbReference>
<keyword evidence="4" id="KW-1185">Reference proteome</keyword>
<protein>
    <recommendedName>
        <fullName evidence="5">CU044_5270 family protein</fullName>
    </recommendedName>
</protein>
<dbReference type="OrthoDB" id="3532098at2"/>
<dbReference type="AlphaFoldDB" id="A0A3M2LHH2"/>
<feature type="region of interest" description="Disordered" evidence="1">
    <location>
        <begin position="74"/>
        <end position="94"/>
    </location>
</feature>
<evidence type="ECO:0000313" key="4">
    <source>
        <dbReference type="Proteomes" id="UP000282674"/>
    </source>
</evidence>
<dbReference type="Proteomes" id="UP000282674">
    <property type="component" value="Unassembled WGS sequence"/>
</dbReference>
<dbReference type="EMBL" id="RFFG01000121">
    <property type="protein sequence ID" value="RMI36929.1"/>
    <property type="molecule type" value="Genomic_DNA"/>
</dbReference>
<accession>A0A3M2LHH2</accession>
<evidence type="ECO:0000313" key="3">
    <source>
        <dbReference type="EMBL" id="RMI36929.1"/>
    </source>
</evidence>
<evidence type="ECO:0008006" key="5">
    <source>
        <dbReference type="Google" id="ProtNLM"/>
    </source>
</evidence>
<dbReference type="InterPro" id="IPR047789">
    <property type="entry name" value="CU044_5270-like"/>
</dbReference>
<keyword evidence="2" id="KW-0472">Membrane</keyword>